<protein>
    <recommendedName>
        <fullName evidence="2">Transposase Synechocystis PCC 6803 domain-containing protein</fullName>
    </recommendedName>
</protein>
<feature type="domain" description="Transposase Synechocystis PCC 6803" evidence="2">
    <location>
        <begin position="3"/>
        <end position="117"/>
    </location>
</feature>
<proteinExistence type="predicted"/>
<reference evidence="3" key="1">
    <citation type="submission" date="2020-02" db="EMBL/GenBank/DDBJ databases">
        <authorList>
            <person name="Meier V. D."/>
        </authorList>
    </citation>
    <scope>NUCLEOTIDE SEQUENCE</scope>
    <source>
        <strain evidence="3">AVDCRST_MAG84</strain>
    </source>
</reference>
<sequence length="135" mass="15215">MRAYSLDLRERVVAAYEKGEQSIATIAAQFSVGQTFLKKMLRQKRESGSLERLPSRAGAKKLLSEAHRRWLSKQVREKPDATLVELQEDLQTRRKVRISRATVSRELQGLRLPRKKSRSSPVSAVIERGRGSGGG</sequence>
<dbReference type="Gene3D" id="1.10.10.10">
    <property type="entry name" value="Winged helix-like DNA-binding domain superfamily/Winged helix DNA-binding domain"/>
    <property type="match status" value="1"/>
</dbReference>
<dbReference type="Pfam" id="PF01710">
    <property type="entry name" value="HTH_Tnp_IS630"/>
    <property type="match status" value="1"/>
</dbReference>
<gene>
    <name evidence="3" type="ORF">AVDCRST_MAG84-3596</name>
</gene>
<evidence type="ECO:0000256" key="1">
    <source>
        <dbReference type="SAM" id="MobiDB-lite"/>
    </source>
</evidence>
<evidence type="ECO:0000313" key="3">
    <source>
        <dbReference type="EMBL" id="CAA9362609.1"/>
    </source>
</evidence>
<feature type="region of interest" description="Disordered" evidence="1">
    <location>
        <begin position="109"/>
        <end position="135"/>
    </location>
</feature>
<dbReference type="InterPro" id="IPR036388">
    <property type="entry name" value="WH-like_DNA-bd_sf"/>
</dbReference>
<dbReference type="AlphaFoldDB" id="A0A6J4MP75"/>
<evidence type="ECO:0000259" key="2">
    <source>
        <dbReference type="Pfam" id="PF01710"/>
    </source>
</evidence>
<dbReference type="EMBL" id="CADCTZ010000714">
    <property type="protein sequence ID" value="CAA9362609.1"/>
    <property type="molecule type" value="Genomic_DNA"/>
</dbReference>
<dbReference type="InterPro" id="IPR009057">
    <property type="entry name" value="Homeodomain-like_sf"/>
</dbReference>
<accession>A0A6J4MP75</accession>
<dbReference type="SUPFAM" id="SSF46689">
    <property type="entry name" value="Homeodomain-like"/>
    <property type="match status" value="1"/>
</dbReference>
<dbReference type="InterPro" id="IPR002622">
    <property type="entry name" value="Transposase_14"/>
</dbReference>
<name>A0A6J4MP75_9CYAN</name>
<organism evidence="3">
    <name type="scientific">uncultured Microcoleus sp</name>
    <dbReference type="NCBI Taxonomy" id="259945"/>
    <lineage>
        <taxon>Bacteria</taxon>
        <taxon>Bacillati</taxon>
        <taxon>Cyanobacteriota</taxon>
        <taxon>Cyanophyceae</taxon>
        <taxon>Oscillatoriophycideae</taxon>
        <taxon>Oscillatoriales</taxon>
        <taxon>Microcoleaceae</taxon>
        <taxon>Microcoleus</taxon>
        <taxon>environmental samples</taxon>
    </lineage>
</organism>